<evidence type="ECO:0000259" key="1">
    <source>
        <dbReference type="Pfam" id="PF00814"/>
    </source>
</evidence>
<proteinExistence type="predicted"/>
<dbReference type="Proteomes" id="UP000823612">
    <property type="component" value="Unassembled WGS sequence"/>
</dbReference>
<dbReference type="EMBL" id="JADIMZ010000018">
    <property type="protein sequence ID" value="MBO8431924.1"/>
    <property type="molecule type" value="Genomic_DNA"/>
</dbReference>
<dbReference type="PANTHER" id="PTHR11735:SF11">
    <property type="entry name" value="TRNA THREONYLCARBAMOYLADENOSINE BIOSYNTHESIS PROTEIN TSAB"/>
    <property type="match status" value="1"/>
</dbReference>
<protein>
    <submittedName>
        <fullName evidence="2">tRNA (Adenosine(37)-N6)-threonylcarbamoyltransferase complex dimerization subunit type 1 TsaB</fullName>
    </submittedName>
</protein>
<dbReference type="Pfam" id="PF00814">
    <property type="entry name" value="TsaD"/>
    <property type="match status" value="1"/>
</dbReference>
<dbReference type="SUPFAM" id="SSF53067">
    <property type="entry name" value="Actin-like ATPase domain"/>
    <property type="match status" value="2"/>
</dbReference>
<organism evidence="2 3">
    <name type="scientific">Candidatus Pullibacteroides excrementavium</name>
    <dbReference type="NCBI Taxonomy" id="2840905"/>
    <lineage>
        <taxon>Bacteria</taxon>
        <taxon>Pseudomonadati</taxon>
        <taxon>Bacteroidota</taxon>
        <taxon>Bacteroidia</taxon>
        <taxon>Bacteroidales</taxon>
        <taxon>Candidatus Pullibacteroides</taxon>
    </lineage>
</organism>
<feature type="domain" description="Gcp-like" evidence="1">
    <location>
        <begin position="35"/>
        <end position="158"/>
    </location>
</feature>
<dbReference type="InterPro" id="IPR043129">
    <property type="entry name" value="ATPase_NBD"/>
</dbReference>
<dbReference type="PANTHER" id="PTHR11735">
    <property type="entry name" value="TRNA N6-ADENOSINE THREONYLCARBAMOYLTRANSFERASE"/>
    <property type="match status" value="1"/>
</dbReference>
<dbReference type="AlphaFoldDB" id="A0A9D9DVA3"/>
<dbReference type="Gene3D" id="3.30.420.40">
    <property type="match status" value="2"/>
</dbReference>
<dbReference type="CDD" id="cd24032">
    <property type="entry name" value="ASKHA_NBD_TsaB"/>
    <property type="match status" value="1"/>
</dbReference>
<dbReference type="InterPro" id="IPR000905">
    <property type="entry name" value="Gcp-like_dom"/>
</dbReference>
<gene>
    <name evidence="2" type="primary">tsaB</name>
    <name evidence="2" type="ORF">IAB08_01340</name>
</gene>
<evidence type="ECO:0000313" key="2">
    <source>
        <dbReference type="EMBL" id="MBO8431924.1"/>
    </source>
</evidence>
<dbReference type="NCBIfam" id="TIGR03725">
    <property type="entry name" value="T6A_YeaZ"/>
    <property type="match status" value="1"/>
</dbReference>
<reference evidence="2" key="2">
    <citation type="journal article" date="2021" name="PeerJ">
        <title>Extensive microbial diversity within the chicken gut microbiome revealed by metagenomics and culture.</title>
        <authorList>
            <person name="Gilroy R."/>
            <person name="Ravi A."/>
            <person name="Getino M."/>
            <person name="Pursley I."/>
            <person name="Horton D.L."/>
            <person name="Alikhan N.F."/>
            <person name="Baker D."/>
            <person name="Gharbi K."/>
            <person name="Hall N."/>
            <person name="Watson M."/>
            <person name="Adriaenssens E.M."/>
            <person name="Foster-Nyarko E."/>
            <person name="Jarju S."/>
            <person name="Secka A."/>
            <person name="Antonio M."/>
            <person name="Oren A."/>
            <person name="Chaudhuri R.R."/>
            <person name="La Ragione R."/>
            <person name="Hildebrand F."/>
            <person name="Pallen M.J."/>
        </authorList>
    </citation>
    <scope>NUCLEOTIDE SEQUENCE</scope>
    <source>
        <strain evidence="2">2889</strain>
    </source>
</reference>
<name>A0A9D9DVA3_9BACT</name>
<evidence type="ECO:0000313" key="3">
    <source>
        <dbReference type="Proteomes" id="UP000823612"/>
    </source>
</evidence>
<sequence length="235" mass="25718">MALILNIETSTKNCSVALSRNGVVLAWRESEEGNDHAAKTAVFVEEVLSEAGRKAEELDAVAVGKGPGSYTGLRIGVSTAKGLAYGLGKPLLAVSPLQAMAMESIRRVSEEGVLEPDSVFCAMTDAGRMEVYAALYDAQGKELRPVEAVILDSDSYSGYWQKADMFFAGNACAKCRTVLTSPRIRFYPDIHPSARYMPLLSERAFQESRFEDLAYFEPFYLKDFIAGKPHVKGLN</sequence>
<reference evidence="2" key="1">
    <citation type="submission" date="2020-10" db="EMBL/GenBank/DDBJ databases">
        <authorList>
            <person name="Gilroy R."/>
        </authorList>
    </citation>
    <scope>NUCLEOTIDE SEQUENCE</scope>
    <source>
        <strain evidence="2">2889</strain>
    </source>
</reference>
<comment type="caution">
    <text evidence="2">The sequence shown here is derived from an EMBL/GenBank/DDBJ whole genome shotgun (WGS) entry which is preliminary data.</text>
</comment>
<dbReference type="GO" id="GO:0002949">
    <property type="term" value="P:tRNA threonylcarbamoyladenosine modification"/>
    <property type="evidence" value="ECO:0007669"/>
    <property type="project" value="InterPro"/>
</dbReference>
<dbReference type="GO" id="GO:0005829">
    <property type="term" value="C:cytosol"/>
    <property type="evidence" value="ECO:0007669"/>
    <property type="project" value="TreeGrafter"/>
</dbReference>
<dbReference type="InterPro" id="IPR022496">
    <property type="entry name" value="T6A_TsaB"/>
</dbReference>
<accession>A0A9D9DVA3</accession>